<accession>A0A8T4GID4</accession>
<keyword evidence="3" id="KW-1185">Reference proteome</keyword>
<organism evidence="2 3">
    <name type="scientific">Halorubrum alkaliphilum</name>
    <dbReference type="NCBI Taxonomy" id="261290"/>
    <lineage>
        <taxon>Archaea</taxon>
        <taxon>Methanobacteriati</taxon>
        <taxon>Methanobacteriota</taxon>
        <taxon>Stenosarchaea group</taxon>
        <taxon>Halobacteria</taxon>
        <taxon>Halobacteriales</taxon>
        <taxon>Haloferacaceae</taxon>
        <taxon>Halorubrum</taxon>
    </lineage>
</organism>
<evidence type="ECO:0000256" key="1">
    <source>
        <dbReference type="SAM" id="Phobius"/>
    </source>
</evidence>
<dbReference type="EMBL" id="JAGGKQ010000035">
    <property type="protein sequence ID" value="MBP1923913.1"/>
    <property type="molecule type" value="Genomic_DNA"/>
</dbReference>
<dbReference type="Proteomes" id="UP000823588">
    <property type="component" value="Unassembled WGS sequence"/>
</dbReference>
<dbReference type="AlphaFoldDB" id="A0A8T4GID4"/>
<feature type="transmembrane region" description="Helical" evidence="1">
    <location>
        <begin position="126"/>
        <end position="150"/>
    </location>
</feature>
<feature type="transmembrane region" description="Helical" evidence="1">
    <location>
        <begin position="6"/>
        <end position="24"/>
    </location>
</feature>
<reference evidence="2" key="1">
    <citation type="submission" date="2021-03" db="EMBL/GenBank/DDBJ databases">
        <title>Genomic Encyclopedia of Type Strains, Phase IV (KMG-IV): sequencing the most valuable type-strain genomes for metagenomic binning, comparative biology and taxonomic classification.</title>
        <authorList>
            <person name="Goeker M."/>
        </authorList>
    </citation>
    <scope>NUCLEOTIDE SEQUENCE</scope>
    <source>
        <strain evidence="2">DSM 23564</strain>
    </source>
</reference>
<feature type="transmembrane region" description="Helical" evidence="1">
    <location>
        <begin position="57"/>
        <end position="79"/>
    </location>
</feature>
<evidence type="ECO:0000313" key="3">
    <source>
        <dbReference type="Proteomes" id="UP000823588"/>
    </source>
</evidence>
<evidence type="ECO:0000313" key="2">
    <source>
        <dbReference type="EMBL" id="MBP1923913.1"/>
    </source>
</evidence>
<sequence length="151" mass="15283">MVSLTLLSTALMGLLVVGTFLAVARIGGQRVPPGADEPVDSYAAMTGRLAEIARTPAVWSIAFVAITLGVGALVVLAVGDFGLVPELSDTLLGVVYAIVGLLLTAFVFLGTYFGTRGRGLGNAHGVAAGSFAAGLVFLLLITIQLLVGVIG</sequence>
<keyword evidence="1" id="KW-0812">Transmembrane</keyword>
<protein>
    <submittedName>
        <fullName evidence="2">Uncharacterized protein</fullName>
    </submittedName>
</protein>
<keyword evidence="1" id="KW-1133">Transmembrane helix</keyword>
<keyword evidence="1" id="KW-0472">Membrane</keyword>
<proteinExistence type="predicted"/>
<comment type="caution">
    <text evidence="2">The sequence shown here is derived from an EMBL/GenBank/DDBJ whole genome shotgun (WGS) entry which is preliminary data.</text>
</comment>
<dbReference type="OrthoDB" id="341659at2157"/>
<name>A0A8T4GID4_9EURY</name>
<dbReference type="RefSeq" id="WP_209487017.1">
    <property type="nucleotide sequence ID" value="NZ_JAGGKQ010000035.1"/>
</dbReference>
<gene>
    <name evidence="2" type="ORF">J2751_002960</name>
</gene>
<feature type="transmembrane region" description="Helical" evidence="1">
    <location>
        <begin position="91"/>
        <end position="114"/>
    </location>
</feature>